<organism evidence="1">
    <name type="scientific">marine metagenome</name>
    <dbReference type="NCBI Taxonomy" id="408172"/>
    <lineage>
        <taxon>unclassified sequences</taxon>
        <taxon>metagenomes</taxon>
        <taxon>ecological metagenomes</taxon>
    </lineage>
</organism>
<dbReference type="AlphaFoldDB" id="A0A381PKG0"/>
<dbReference type="EMBL" id="UINC01001014">
    <property type="protein sequence ID" value="SUZ67502.1"/>
    <property type="molecule type" value="Genomic_DNA"/>
</dbReference>
<proteinExistence type="predicted"/>
<protein>
    <submittedName>
        <fullName evidence="1">Uncharacterized protein</fullName>
    </submittedName>
</protein>
<accession>A0A381PKG0</accession>
<evidence type="ECO:0000313" key="1">
    <source>
        <dbReference type="EMBL" id="SUZ67502.1"/>
    </source>
</evidence>
<sequence>MDATILCLITIVVVRLCVRVVIAITPREIDRFTLTATVPPYCGVLAPRTLAITALFPFYLEPLTSNNE</sequence>
<gene>
    <name evidence="1" type="ORF">METZ01_LOCUS20356</name>
</gene>
<name>A0A381PKG0_9ZZZZ</name>
<reference evidence="1" key="1">
    <citation type="submission" date="2018-05" db="EMBL/GenBank/DDBJ databases">
        <authorList>
            <person name="Lanie J.A."/>
            <person name="Ng W.-L."/>
            <person name="Kazmierczak K.M."/>
            <person name="Andrzejewski T.M."/>
            <person name="Davidsen T.M."/>
            <person name="Wayne K.J."/>
            <person name="Tettelin H."/>
            <person name="Glass J.I."/>
            <person name="Rusch D."/>
            <person name="Podicherti R."/>
            <person name="Tsui H.-C.T."/>
            <person name="Winkler M.E."/>
        </authorList>
    </citation>
    <scope>NUCLEOTIDE SEQUENCE</scope>
</reference>